<feature type="signal peptide" evidence="2">
    <location>
        <begin position="1"/>
        <end position="24"/>
    </location>
</feature>
<gene>
    <name evidence="4" type="ORF">Mal64_22010</name>
</gene>
<feature type="transmembrane region" description="Helical" evidence="1">
    <location>
        <begin position="306"/>
        <end position="324"/>
    </location>
</feature>
<proteinExistence type="predicted"/>
<evidence type="ECO:0000313" key="4">
    <source>
        <dbReference type="EMBL" id="TWT88713.1"/>
    </source>
</evidence>
<protein>
    <submittedName>
        <fullName evidence="4">Formylglycine-generating sulfatase enzyme</fullName>
    </submittedName>
</protein>
<name>A0A5C5ZQY1_9BACT</name>
<keyword evidence="1" id="KW-0472">Membrane</keyword>
<keyword evidence="5" id="KW-1185">Reference proteome</keyword>
<dbReference type="InterPro" id="IPR016187">
    <property type="entry name" value="CTDL_fold"/>
</dbReference>
<evidence type="ECO:0000259" key="3">
    <source>
        <dbReference type="Pfam" id="PF03781"/>
    </source>
</evidence>
<dbReference type="Proteomes" id="UP000315440">
    <property type="component" value="Unassembled WGS sequence"/>
</dbReference>
<evidence type="ECO:0000313" key="5">
    <source>
        <dbReference type="Proteomes" id="UP000315440"/>
    </source>
</evidence>
<dbReference type="AlphaFoldDB" id="A0A5C5ZQY1"/>
<feature type="domain" description="Sulfatase-modifying factor enzyme-like" evidence="3">
    <location>
        <begin position="99"/>
        <end position="299"/>
    </location>
</feature>
<sequence precursor="true">MSFLAHAAARAAFVALLLVPFAHAARADTFGSGENAFSIPMVTVGDPGNAPDTTGAPNPVGAVGYTYRIGKYEVPEEAVRKANALSELAGEQLGITLDERGPQKPATGLSWFEAARFVNWLNEDAGFHAAYKFDDGPLGTGEFQLWEPTDPGFIPGNRFRNSLARYVLPSADEWYKAAFYDPFAEVYYDYPTGSDMPPTPVMSGTDLGTAVWNQDTGPTDVVLAGGSSPYGTIGQGGNVSEWHEGPASAVPDIKSSSNLRAIRGSDWGLAVSAGGMSSLSSPADLSPKLSFSVVGFRVLTVPEPSGFGIMLAIVLLGAFIPRFASRQEHVS</sequence>
<evidence type="ECO:0000256" key="2">
    <source>
        <dbReference type="SAM" id="SignalP"/>
    </source>
</evidence>
<keyword evidence="1" id="KW-1133">Transmembrane helix</keyword>
<keyword evidence="1" id="KW-0812">Transmembrane</keyword>
<feature type="chain" id="PRO_5023133448" evidence="2">
    <location>
        <begin position="25"/>
        <end position="331"/>
    </location>
</feature>
<keyword evidence="2" id="KW-0732">Signal</keyword>
<dbReference type="EMBL" id="SJPQ01000002">
    <property type="protein sequence ID" value="TWT88713.1"/>
    <property type="molecule type" value="Genomic_DNA"/>
</dbReference>
<dbReference type="RefSeq" id="WP_197525656.1">
    <property type="nucleotide sequence ID" value="NZ_SJPQ01000002.1"/>
</dbReference>
<dbReference type="Gene3D" id="3.90.1580.10">
    <property type="entry name" value="paralog of FGE (formylglycine-generating enzyme)"/>
    <property type="match status" value="1"/>
</dbReference>
<organism evidence="4 5">
    <name type="scientific">Pseudobythopirellula maris</name>
    <dbReference type="NCBI Taxonomy" id="2527991"/>
    <lineage>
        <taxon>Bacteria</taxon>
        <taxon>Pseudomonadati</taxon>
        <taxon>Planctomycetota</taxon>
        <taxon>Planctomycetia</taxon>
        <taxon>Pirellulales</taxon>
        <taxon>Lacipirellulaceae</taxon>
        <taxon>Pseudobythopirellula</taxon>
    </lineage>
</organism>
<evidence type="ECO:0000256" key="1">
    <source>
        <dbReference type="SAM" id="Phobius"/>
    </source>
</evidence>
<reference evidence="4 5" key="1">
    <citation type="submission" date="2019-02" db="EMBL/GenBank/DDBJ databases">
        <title>Deep-cultivation of Planctomycetes and their phenomic and genomic characterization uncovers novel biology.</title>
        <authorList>
            <person name="Wiegand S."/>
            <person name="Jogler M."/>
            <person name="Boedeker C."/>
            <person name="Pinto D."/>
            <person name="Vollmers J."/>
            <person name="Rivas-Marin E."/>
            <person name="Kohn T."/>
            <person name="Peeters S.H."/>
            <person name="Heuer A."/>
            <person name="Rast P."/>
            <person name="Oberbeckmann S."/>
            <person name="Bunk B."/>
            <person name="Jeske O."/>
            <person name="Meyerdierks A."/>
            <person name="Storesund J.E."/>
            <person name="Kallscheuer N."/>
            <person name="Luecker S."/>
            <person name="Lage O.M."/>
            <person name="Pohl T."/>
            <person name="Merkel B.J."/>
            <person name="Hornburger P."/>
            <person name="Mueller R.-W."/>
            <person name="Bruemmer F."/>
            <person name="Labrenz M."/>
            <person name="Spormann A.M."/>
            <person name="Op Den Camp H."/>
            <person name="Overmann J."/>
            <person name="Amann R."/>
            <person name="Jetten M.S.M."/>
            <person name="Mascher T."/>
            <person name="Medema M.H."/>
            <person name="Devos D.P."/>
            <person name="Kaster A.-K."/>
            <person name="Ovreas L."/>
            <person name="Rohde M."/>
            <person name="Galperin M.Y."/>
            <person name="Jogler C."/>
        </authorList>
    </citation>
    <scope>NUCLEOTIDE SEQUENCE [LARGE SCALE GENOMIC DNA]</scope>
    <source>
        <strain evidence="4 5">Mal64</strain>
    </source>
</reference>
<dbReference type="InterPro" id="IPR005532">
    <property type="entry name" value="SUMF_dom"/>
</dbReference>
<comment type="caution">
    <text evidence="4">The sequence shown here is derived from an EMBL/GenBank/DDBJ whole genome shotgun (WGS) entry which is preliminary data.</text>
</comment>
<dbReference type="SUPFAM" id="SSF56436">
    <property type="entry name" value="C-type lectin-like"/>
    <property type="match status" value="1"/>
</dbReference>
<dbReference type="Pfam" id="PF03781">
    <property type="entry name" value="FGE-sulfatase"/>
    <property type="match status" value="1"/>
</dbReference>
<accession>A0A5C5ZQY1</accession>
<dbReference type="InterPro" id="IPR042095">
    <property type="entry name" value="SUMF_sf"/>
</dbReference>